<feature type="region of interest" description="Disordered" evidence="1">
    <location>
        <begin position="1"/>
        <end position="33"/>
    </location>
</feature>
<evidence type="ECO:0000256" key="1">
    <source>
        <dbReference type="SAM" id="MobiDB-lite"/>
    </source>
</evidence>
<accession>A0A1Y5HWM5</accession>
<protein>
    <submittedName>
        <fullName evidence="2">Uncharacterized protein</fullName>
    </submittedName>
</protein>
<dbReference type="Proteomes" id="UP000195557">
    <property type="component" value="Unassembled WGS sequence"/>
</dbReference>
<organism evidence="2">
    <name type="scientific">Ostreococcus tauri</name>
    <name type="common">Marine green alga</name>
    <dbReference type="NCBI Taxonomy" id="70448"/>
    <lineage>
        <taxon>Eukaryota</taxon>
        <taxon>Viridiplantae</taxon>
        <taxon>Chlorophyta</taxon>
        <taxon>Mamiellophyceae</taxon>
        <taxon>Mamiellales</taxon>
        <taxon>Bathycoccaceae</taxon>
        <taxon>Ostreococcus</taxon>
    </lineage>
</organism>
<evidence type="ECO:0000313" key="2">
    <source>
        <dbReference type="EMBL" id="OUS41689.1"/>
    </source>
</evidence>
<feature type="compositionally biased region" description="Basic and acidic residues" evidence="1">
    <location>
        <begin position="17"/>
        <end position="33"/>
    </location>
</feature>
<gene>
    <name evidence="2" type="ORF">BE221DRAFT_202284</name>
</gene>
<sequence>MARTGDSRANKATAPSDRAEATRSRSKRREDWQAIKSKSSFKDALSPLPKRRSWTVVFDRDAFALEYSRDG</sequence>
<proteinExistence type="predicted"/>
<dbReference type="AlphaFoldDB" id="A0A1Y5HWM5"/>
<reference evidence="2" key="1">
    <citation type="submission" date="2017-04" db="EMBL/GenBank/DDBJ databases">
        <title>Population genomics of picophytoplankton unveils novel chromosome hypervariability.</title>
        <authorList>
            <consortium name="DOE Joint Genome Institute"/>
            <person name="Blanc-Mathieu R."/>
            <person name="Krasovec M."/>
            <person name="Hebrard M."/>
            <person name="Yau S."/>
            <person name="Desgranges E."/>
            <person name="Martin J."/>
            <person name="Schackwitz W."/>
            <person name="Kuo A."/>
            <person name="Salin G."/>
            <person name="Donnadieu C."/>
            <person name="Desdevises Y."/>
            <person name="Sanchez-Ferandin S."/>
            <person name="Moreau H."/>
            <person name="Rivals E."/>
            <person name="Grigoriev I.V."/>
            <person name="Grimsley N."/>
            <person name="Eyre-Walker A."/>
            <person name="Piganeau G."/>
        </authorList>
    </citation>
    <scope>NUCLEOTIDE SEQUENCE [LARGE SCALE GENOMIC DNA]</scope>
    <source>
        <strain evidence="2">RCC 1115</strain>
    </source>
</reference>
<name>A0A1Y5HWM5_OSTTA</name>
<dbReference type="EMBL" id="KZ155840">
    <property type="protein sequence ID" value="OUS41689.1"/>
    <property type="molecule type" value="Genomic_DNA"/>
</dbReference>